<proteinExistence type="predicted"/>
<protein>
    <submittedName>
        <fullName evidence="2">Uncharacterized protein</fullName>
    </submittedName>
</protein>
<comment type="caution">
    <text evidence="2">The sequence shown here is derived from an EMBL/GenBank/DDBJ whole genome shotgun (WGS) entry which is preliminary data.</text>
</comment>
<keyword evidence="1" id="KW-1133">Transmembrane helix</keyword>
<name>A0AAD9EA68_9PEZI</name>
<reference evidence="2" key="1">
    <citation type="submission" date="2023-01" db="EMBL/GenBank/DDBJ databases">
        <title>Colletotrichum chrysophilum M932 genome sequence.</title>
        <authorList>
            <person name="Baroncelli R."/>
        </authorList>
    </citation>
    <scope>NUCLEOTIDE SEQUENCE</scope>
    <source>
        <strain evidence="2">M932</strain>
    </source>
</reference>
<gene>
    <name evidence="2" type="ORF">CCHR01_19686</name>
</gene>
<keyword evidence="1" id="KW-0812">Transmembrane</keyword>
<accession>A0AAD9EA68</accession>
<keyword evidence="1" id="KW-0472">Membrane</keyword>
<dbReference type="EMBL" id="JAQOWY010001057">
    <property type="protein sequence ID" value="KAK1837691.1"/>
    <property type="molecule type" value="Genomic_DNA"/>
</dbReference>
<evidence type="ECO:0000256" key="1">
    <source>
        <dbReference type="SAM" id="Phobius"/>
    </source>
</evidence>
<keyword evidence="3" id="KW-1185">Reference proteome</keyword>
<sequence length="128" mass="14915">MWATAGEINVPIVLFSYYFRLGDIPRRTSPMFQTVTVYDCQRLHSRFGLAYVLCVAIIQTLWLEWINVHARGLVYMAETHRRMATLLPRHCAFHPSALLLLSCRQIKLESDLRQVKQVQLQVVWLLAT</sequence>
<evidence type="ECO:0000313" key="2">
    <source>
        <dbReference type="EMBL" id="KAK1837691.1"/>
    </source>
</evidence>
<feature type="transmembrane region" description="Helical" evidence="1">
    <location>
        <begin position="48"/>
        <end position="66"/>
    </location>
</feature>
<dbReference type="AlphaFoldDB" id="A0AAD9EA68"/>
<organism evidence="2 3">
    <name type="scientific">Colletotrichum chrysophilum</name>
    <dbReference type="NCBI Taxonomy" id="1836956"/>
    <lineage>
        <taxon>Eukaryota</taxon>
        <taxon>Fungi</taxon>
        <taxon>Dikarya</taxon>
        <taxon>Ascomycota</taxon>
        <taxon>Pezizomycotina</taxon>
        <taxon>Sordariomycetes</taxon>
        <taxon>Hypocreomycetidae</taxon>
        <taxon>Glomerellales</taxon>
        <taxon>Glomerellaceae</taxon>
        <taxon>Colletotrichum</taxon>
        <taxon>Colletotrichum gloeosporioides species complex</taxon>
    </lineage>
</organism>
<dbReference type="Proteomes" id="UP001243330">
    <property type="component" value="Unassembled WGS sequence"/>
</dbReference>
<evidence type="ECO:0000313" key="3">
    <source>
        <dbReference type="Proteomes" id="UP001243330"/>
    </source>
</evidence>